<feature type="domain" description="Kazal-like" evidence="28">
    <location>
        <begin position="971"/>
        <end position="1018"/>
    </location>
</feature>
<evidence type="ECO:0000256" key="2">
    <source>
        <dbReference type="ARBA" id="ARBA00004479"/>
    </source>
</evidence>
<evidence type="ECO:0000259" key="25">
    <source>
        <dbReference type="PROSITE" id="PS50026"/>
    </source>
</evidence>
<dbReference type="GO" id="GO:0007219">
    <property type="term" value="P:Notch signaling pathway"/>
    <property type="evidence" value="ECO:0007669"/>
    <property type="project" value="UniProtKB-KW"/>
</dbReference>
<feature type="domain" description="Kazal-like" evidence="28">
    <location>
        <begin position="271"/>
        <end position="330"/>
    </location>
</feature>
<keyword evidence="29" id="KW-1185">Reference proteome</keyword>
<dbReference type="PROSITE" id="PS51465">
    <property type="entry name" value="KAZAL_2"/>
    <property type="match status" value="9"/>
</dbReference>
<dbReference type="GO" id="GO:0004867">
    <property type="term" value="F:serine-type endopeptidase inhibitor activity"/>
    <property type="evidence" value="ECO:0007669"/>
    <property type="project" value="UniProtKB-KW"/>
</dbReference>
<keyword evidence="9" id="KW-0732">Signal</keyword>
<feature type="domain" description="NtA" evidence="27">
    <location>
        <begin position="40"/>
        <end position="164"/>
    </location>
</feature>
<dbReference type="FunFam" id="2.10.25.10:FF:000368">
    <property type="entry name" value="Delta-like 3 (Drosophila), isoform CRA_b"/>
    <property type="match status" value="1"/>
</dbReference>
<dbReference type="CDD" id="cd00104">
    <property type="entry name" value="KAZAL_FS"/>
    <property type="match status" value="8"/>
</dbReference>
<dbReference type="GO" id="GO:0030154">
    <property type="term" value="P:cell differentiation"/>
    <property type="evidence" value="ECO:0007669"/>
    <property type="project" value="UniProtKB-KW"/>
</dbReference>
<evidence type="ECO:0000259" key="26">
    <source>
        <dbReference type="PROSITE" id="PS50027"/>
    </source>
</evidence>
<evidence type="ECO:0000256" key="8">
    <source>
        <dbReference type="ARBA" id="ARBA00022692"/>
    </source>
</evidence>
<dbReference type="InterPro" id="IPR001881">
    <property type="entry name" value="EGF-like_Ca-bd_dom"/>
</dbReference>
<sequence length="1830" mass="202649">MGLISLKFFCSLSQNVLLLYLLYIISFDCVVAGLMDSDSCKDNVNIKTKIDMSNLVISGTIEKMDQRSAKNGMYDCEVLVGQVFKEDDRVPPNLMVDSDSMVKIKGFGSTKFCNSEVEPKDTKLFFLKTNSKAYKLIAGILPITFSNLKHITAVSKGQKYTESVMAPKKSYQIMPVDPCDTHFCAFGAECHVNNTIMKPYCRCIEKCDDIFSPVCGSDLVSYTNECNLKRESCLKKKRIKVLIAQQCGADMKDPCEQKKCSFGAECVPSLDGFSYRCQCPNRCNTYGDNIGSTPVCGNDGVDYSNMCEMRKAACQEMKDIRVKYYGKCDPCDGFICSDQTVCLLDDKRKPVCRCNLMCSLDIATVCGTDGITYSNDCYLRTEACKSQRDIKVYHHGSCKNPPPGLVQDEDVKKLERKLRTTKYYFVIPNLSGTNPCANKCRKYERCNINRQGVAECVCPTSCEPVLRPICGSDGVTYDNECQLQKDACQNELPIILKQRGPCGVKQPCLNHHCNFHGVCVVREGRAECDCPTCSEEFDPVCGMNGISYTNECKLRLENCQKRSDVKVKHKGLCNGCENQRCEFYAVCQSDGKNAKCVCPSACVEVENKVCGTNRITYQNECELKVASCRDQKLIEVESRGDCNKCAKIRCPFGSTCENGMCVCPSECPADFEVLCASNGQVYNNECEMKRYACLKKTELYIVNNGPCDEISGSGIVEGSGSGSICDETSCKFGGTCELSEGSNYHCTCKNSCDAIRSIVCGSDGKTYGNDCMMKLESCYQQQEITAVASENCEDLEEEPCDGNMPLVNPLTGQEYYCYDDKNICPAGSYCHKRATFAKCCREGSCQCNPLGSYGTSCDPHTRQCVCKPGVGGLRCDRCKPGNWGLLSIVKGSAGCIPCNCNRYGSVRDDCEQNSGRCMCKNGITGMKCNVCPNRMQLGPQGCTEIPPKSCQYLHCKYGAICKHIDNQYQCVCDINCSGYPDLVCGSDNQTYGSECQLKQFSCRLQQPISIEHKGVCSLVSTESRMVTSPTPTTRSRKTTRHINHVSNEVTKIILTKATERPPEVVGRIDDLCPSESDCDVPNSRCVLGICVCKTGFIQTMDKKNCLEVVSVPPPSPTSNTTCTLNPCQNGGTCLMDKTLGYRCLCPLGTGGSICKDVVSFTVPSFSGTSYLRMPQIKNATTEMRIEVEFKSLNKDGIILFNSKEEDGSGDFVSLTLNQGFVELRYDLGNGQAIIRSARPIRLNKYHHVIARRIGQDGFLQVDGQSNTAESSSPGDLTSLNLDSPLYLGHIQNFTSLVKSRIDVEVGLVGCIRKVIAGKRQSPYTYRLAYPDELSDVIDGVDIAECGNNPCSSMPCKNGGNCLMLDNVMVQCICQEGFIGKYCENEDMCINNPCQGGGTCTPTDHGSYVCICPEDRKGRNCQEEVLQRLDVPEFNGTSYIELPLNESDLLDTMTIAVWFKTTKPDGMLFYASQYSGGEGDFIALNLENYYVEFSFNLGGGTTKVRSSQRISLDSWHNVVIKRHHRTIEMIIDNEKSADGKSDGVVTKLNLAQRIFIGGFRDIFDVPSDTNIEKGLNGAIQRVYINDKLYDNLITDAIETKGVTKYKGPPCKKNPCLNGGICVPKLHIAECRCHKQFTGHKCQNAIETKSQLKFEGDTFLAYLNGLDHKKTSQQANKFRLRFKSKKRSGLLFIMNQGNTVRQDYFAVALVKGKMQLSYNLGAQTEENLHIIRSTLKIKNNEWHVIEVERNQEEGILRVDDAVPIKRSSLSGATKLDTDGELWIGGKKNLPMGLPKDYYVGFEGCMDFVEVDDQRLNLVSDRKDDSSPIAYCS</sequence>
<evidence type="ECO:0000256" key="5">
    <source>
        <dbReference type="ARBA" id="ARBA00022530"/>
    </source>
</evidence>
<feature type="domain" description="Laminin EGF-like" evidence="26">
    <location>
        <begin position="845"/>
        <end position="897"/>
    </location>
</feature>
<evidence type="ECO:0000259" key="28">
    <source>
        <dbReference type="PROSITE" id="PS51465"/>
    </source>
</evidence>
<dbReference type="InterPro" id="IPR003884">
    <property type="entry name" value="FacI_MAC"/>
</dbReference>
<evidence type="ECO:0000256" key="14">
    <source>
        <dbReference type="ARBA" id="ARBA00022900"/>
    </source>
</evidence>
<feature type="domain" description="Kazal-like" evidence="28">
    <location>
        <begin position="747"/>
        <end position="794"/>
    </location>
</feature>
<keyword evidence="11" id="KW-0221">Differentiation</keyword>
<feature type="domain" description="Laminin G" evidence="24">
    <location>
        <begin position="1160"/>
        <end position="1345"/>
    </location>
</feature>
<reference evidence="30" key="1">
    <citation type="submission" date="2025-08" db="UniProtKB">
        <authorList>
            <consortium name="RefSeq"/>
        </authorList>
    </citation>
    <scope>IDENTIFICATION</scope>
</reference>
<feature type="domain" description="EGF-like" evidence="25">
    <location>
        <begin position="1118"/>
        <end position="1155"/>
    </location>
</feature>
<evidence type="ECO:0000256" key="10">
    <source>
        <dbReference type="ARBA" id="ARBA00022737"/>
    </source>
</evidence>
<evidence type="ECO:0000256" key="7">
    <source>
        <dbReference type="ARBA" id="ARBA00022690"/>
    </source>
</evidence>
<feature type="disulfide bond" evidence="23">
    <location>
        <begin position="919"/>
        <end position="928"/>
    </location>
</feature>
<keyword evidence="17" id="KW-0472">Membrane</keyword>
<dbReference type="InterPro" id="IPR009030">
    <property type="entry name" value="Growth_fac_rcpt_cys_sf"/>
</dbReference>
<feature type="disulfide bond" evidence="23">
    <location>
        <begin position="866"/>
        <end position="875"/>
    </location>
</feature>
<keyword evidence="14" id="KW-0722">Serine protease inhibitor</keyword>
<dbReference type="Pfam" id="PF00008">
    <property type="entry name" value="EGF"/>
    <property type="match status" value="2"/>
</dbReference>
<dbReference type="InterPro" id="IPR050653">
    <property type="entry name" value="Prot_Inhib_GrowthFact_Antg"/>
</dbReference>
<dbReference type="Pfam" id="PF00053">
    <property type="entry name" value="EGF_laminin"/>
    <property type="match status" value="2"/>
</dbReference>
<feature type="domain" description="EGF-like" evidence="25">
    <location>
        <begin position="1384"/>
        <end position="1421"/>
    </location>
</feature>
<keyword evidence="4" id="KW-0964">Secreted</keyword>
<dbReference type="CDD" id="cd00054">
    <property type="entry name" value="EGF_CA"/>
    <property type="match status" value="1"/>
</dbReference>
<proteinExistence type="predicted"/>
<dbReference type="InterPro" id="IPR003645">
    <property type="entry name" value="Fol_N"/>
</dbReference>
<evidence type="ECO:0000256" key="19">
    <source>
        <dbReference type="ARBA" id="ARBA00023180"/>
    </source>
</evidence>
<dbReference type="Gene3D" id="3.30.60.30">
    <property type="match status" value="9"/>
</dbReference>
<dbReference type="SUPFAM" id="SSF57184">
    <property type="entry name" value="Growth factor receptor domain"/>
    <property type="match status" value="1"/>
</dbReference>
<keyword evidence="3" id="KW-0217">Developmental protein</keyword>
<dbReference type="PANTHER" id="PTHR10913:SF45">
    <property type="entry name" value="FOLLISTATIN, ISOFORM A-RELATED"/>
    <property type="match status" value="1"/>
</dbReference>
<keyword evidence="18 21" id="KW-1015">Disulfide bond</keyword>
<dbReference type="PROSITE" id="PS50025">
    <property type="entry name" value="LAM_G_DOMAIN"/>
    <property type="match status" value="3"/>
</dbReference>
<evidence type="ECO:0000256" key="17">
    <source>
        <dbReference type="ARBA" id="ARBA00023136"/>
    </source>
</evidence>
<feature type="disulfide bond" evidence="23">
    <location>
        <begin position="847"/>
        <end position="864"/>
    </location>
</feature>
<feature type="disulfide bond" evidence="21">
    <location>
        <begin position="1411"/>
        <end position="1420"/>
    </location>
</feature>
<dbReference type="InterPro" id="IPR036058">
    <property type="entry name" value="Kazal_dom_sf"/>
</dbReference>
<feature type="disulfide bond" evidence="22">
    <location>
        <begin position="1802"/>
        <end position="1829"/>
    </location>
</feature>
<evidence type="ECO:0000259" key="27">
    <source>
        <dbReference type="PROSITE" id="PS51121"/>
    </source>
</evidence>
<keyword evidence="16" id="KW-1133">Transmembrane helix</keyword>
<dbReference type="InterPro" id="IPR001791">
    <property type="entry name" value="Laminin_G"/>
</dbReference>
<protein>
    <submittedName>
        <fullName evidence="30">Agrin isoform X1</fullName>
    </submittedName>
</protein>
<dbReference type="PROSITE" id="PS01186">
    <property type="entry name" value="EGF_2"/>
    <property type="match status" value="1"/>
</dbReference>
<evidence type="ECO:0000256" key="11">
    <source>
        <dbReference type="ARBA" id="ARBA00022782"/>
    </source>
</evidence>
<evidence type="ECO:0000256" key="9">
    <source>
        <dbReference type="ARBA" id="ARBA00022729"/>
    </source>
</evidence>
<evidence type="ECO:0000259" key="24">
    <source>
        <dbReference type="PROSITE" id="PS50025"/>
    </source>
</evidence>
<feature type="domain" description="Kazal-like" evidence="28">
    <location>
        <begin position="346"/>
        <end position="400"/>
    </location>
</feature>
<evidence type="ECO:0000256" key="23">
    <source>
        <dbReference type="PROSITE-ProRule" id="PRU00460"/>
    </source>
</evidence>
<dbReference type="Pfam" id="PF00054">
    <property type="entry name" value="Laminin_G_1"/>
    <property type="match status" value="2"/>
</dbReference>
<dbReference type="PROSITE" id="PS00022">
    <property type="entry name" value="EGF_1"/>
    <property type="match status" value="4"/>
</dbReference>
<dbReference type="Gene3D" id="2.40.50.120">
    <property type="match status" value="1"/>
</dbReference>
<evidence type="ECO:0000256" key="21">
    <source>
        <dbReference type="PROSITE-ProRule" id="PRU00076"/>
    </source>
</evidence>
<dbReference type="InterPro" id="IPR002049">
    <property type="entry name" value="LE_dom"/>
</dbReference>
<dbReference type="Pfam" id="PF07648">
    <property type="entry name" value="Kazal_2"/>
    <property type="match status" value="9"/>
</dbReference>
<feature type="disulfide bond" evidence="21">
    <location>
        <begin position="1145"/>
        <end position="1154"/>
    </location>
</feature>
<accession>A0A7E6EWL0</accession>
<evidence type="ECO:0000256" key="22">
    <source>
        <dbReference type="PROSITE-ProRule" id="PRU00122"/>
    </source>
</evidence>
<dbReference type="Pfam" id="PF03146">
    <property type="entry name" value="NtA"/>
    <property type="match status" value="1"/>
</dbReference>
<dbReference type="GO" id="GO:0005604">
    <property type="term" value="C:basement membrane"/>
    <property type="evidence" value="ECO:0007669"/>
    <property type="project" value="UniProtKB-SubCell"/>
</dbReference>
<comment type="caution">
    <text evidence="21">Lacks conserved residue(s) required for the propagation of feature annotation.</text>
</comment>
<evidence type="ECO:0000256" key="16">
    <source>
        <dbReference type="ARBA" id="ARBA00022989"/>
    </source>
</evidence>
<dbReference type="GO" id="GO:0005886">
    <property type="term" value="C:plasma membrane"/>
    <property type="evidence" value="ECO:0007669"/>
    <property type="project" value="GOC"/>
</dbReference>
<evidence type="ECO:0000256" key="1">
    <source>
        <dbReference type="ARBA" id="ARBA00004302"/>
    </source>
</evidence>
<dbReference type="Gene3D" id="2.10.25.10">
    <property type="entry name" value="Laminin"/>
    <property type="match status" value="6"/>
</dbReference>
<feature type="domain" description="EGF-like" evidence="25">
    <location>
        <begin position="251"/>
        <end position="284"/>
    </location>
</feature>
<evidence type="ECO:0000256" key="12">
    <source>
        <dbReference type="ARBA" id="ARBA00022843"/>
    </source>
</evidence>
<dbReference type="SUPFAM" id="SSF100895">
    <property type="entry name" value="Kazal-type serine protease inhibitors"/>
    <property type="match status" value="9"/>
</dbReference>
<evidence type="ECO:0000256" key="18">
    <source>
        <dbReference type="ARBA" id="ARBA00023157"/>
    </source>
</evidence>
<feature type="domain" description="Kazal-like" evidence="28">
    <location>
        <begin position="195"/>
        <end position="249"/>
    </location>
</feature>
<dbReference type="SMART" id="SM00057">
    <property type="entry name" value="FIMAC"/>
    <property type="match status" value="2"/>
</dbReference>
<gene>
    <name evidence="30" type="primary">LOC115213470</name>
</gene>
<feature type="disulfide bond" evidence="21">
    <location>
        <begin position="260"/>
        <end position="277"/>
    </location>
</feature>
<feature type="domain" description="EGF-like" evidence="25">
    <location>
        <begin position="1605"/>
        <end position="1641"/>
    </location>
</feature>
<dbReference type="GO" id="GO:0005509">
    <property type="term" value="F:calcium ion binding"/>
    <property type="evidence" value="ECO:0007669"/>
    <property type="project" value="InterPro"/>
</dbReference>
<evidence type="ECO:0000256" key="4">
    <source>
        <dbReference type="ARBA" id="ARBA00022525"/>
    </source>
</evidence>
<dbReference type="PROSITE" id="PS51121">
    <property type="entry name" value="NTA"/>
    <property type="match status" value="1"/>
</dbReference>
<keyword evidence="6 21" id="KW-0245">EGF-like domain</keyword>
<dbReference type="InterPro" id="IPR002350">
    <property type="entry name" value="Kazal_dom"/>
</dbReference>
<comment type="subcellular location">
    <subcellularLocation>
        <location evidence="2">Membrane</location>
        <topology evidence="2">Single-pass type I membrane protein</topology>
    </subcellularLocation>
    <subcellularLocation>
        <location evidence="1">Secreted</location>
        <location evidence="1">Extracellular space</location>
        <location evidence="1">Extracellular matrix</location>
        <location evidence="1">Basement membrane</location>
    </subcellularLocation>
</comment>
<evidence type="ECO:0000256" key="3">
    <source>
        <dbReference type="ARBA" id="ARBA00022473"/>
    </source>
</evidence>
<evidence type="ECO:0000256" key="13">
    <source>
        <dbReference type="ARBA" id="ARBA00022869"/>
    </source>
</evidence>
<dbReference type="CDD" id="cd00055">
    <property type="entry name" value="EGF_Lam"/>
    <property type="match status" value="2"/>
</dbReference>
<dbReference type="Pfam" id="PF02210">
    <property type="entry name" value="Laminin_G_2"/>
    <property type="match status" value="1"/>
</dbReference>
<dbReference type="FunFam" id="3.30.60.30:FF:000024">
    <property type="entry name" value="Transmembrane agrin"/>
    <property type="match status" value="1"/>
</dbReference>
<keyword evidence="12" id="KW-0832">Ubl conjugation</keyword>
<name>A0A7E6EWL0_9MOLL</name>
<organism evidence="29 30">
    <name type="scientific">Octopus sinensis</name>
    <name type="common">East Asian common octopus</name>
    <dbReference type="NCBI Taxonomy" id="2607531"/>
    <lineage>
        <taxon>Eukaryota</taxon>
        <taxon>Metazoa</taxon>
        <taxon>Spiralia</taxon>
        <taxon>Lophotrochozoa</taxon>
        <taxon>Mollusca</taxon>
        <taxon>Cephalopoda</taxon>
        <taxon>Coleoidea</taxon>
        <taxon>Octopodiformes</taxon>
        <taxon>Octopoda</taxon>
        <taxon>Incirrata</taxon>
        <taxon>Octopodidae</taxon>
        <taxon>Octopus</taxon>
    </lineage>
</organism>
<dbReference type="PROSITE" id="PS50027">
    <property type="entry name" value="EGF_LAM_2"/>
    <property type="match status" value="2"/>
</dbReference>
<dbReference type="InterPro" id="IPR004850">
    <property type="entry name" value="NtA_dom"/>
</dbReference>
<feature type="domain" description="Kazal-like" evidence="28">
    <location>
        <begin position="457"/>
        <end position="504"/>
    </location>
</feature>
<dbReference type="SUPFAM" id="SSF57196">
    <property type="entry name" value="EGF/Laminin"/>
    <property type="match status" value="2"/>
</dbReference>
<dbReference type="CDD" id="cd00110">
    <property type="entry name" value="LamG"/>
    <property type="match status" value="3"/>
</dbReference>
<dbReference type="SMART" id="SM00179">
    <property type="entry name" value="EGF_CA"/>
    <property type="match status" value="4"/>
</dbReference>
<keyword evidence="5" id="KW-0272">Extracellular matrix</keyword>
<feature type="disulfide bond" evidence="21">
    <location>
        <begin position="1373"/>
        <end position="1382"/>
    </location>
</feature>
<feature type="domain" description="EGF-like" evidence="25">
    <location>
        <begin position="1346"/>
        <end position="1383"/>
    </location>
</feature>
<dbReference type="RefSeq" id="XP_036359764.1">
    <property type="nucleotide sequence ID" value="XM_036503871.1"/>
</dbReference>
<keyword evidence="13" id="KW-0084">Basement membrane</keyword>
<dbReference type="FunFam" id="2.10.25.10:FF:000134">
    <property type="entry name" value="Transmembrane agrin"/>
    <property type="match status" value="1"/>
</dbReference>
<keyword evidence="19" id="KW-0325">Glycoprotein</keyword>
<feature type="domain" description="Kazal-like" evidence="28">
    <location>
        <begin position="529"/>
        <end position="575"/>
    </location>
</feature>
<feature type="domain" description="Laminin EGF-like" evidence="26">
    <location>
        <begin position="898"/>
        <end position="944"/>
    </location>
</feature>
<dbReference type="GO" id="GO:0043113">
    <property type="term" value="P:receptor clustering"/>
    <property type="evidence" value="ECO:0007669"/>
    <property type="project" value="InterPro"/>
</dbReference>
<feature type="disulfide bond" evidence="21">
    <location>
        <begin position="1631"/>
        <end position="1640"/>
    </location>
</feature>
<dbReference type="PRINTS" id="PR00011">
    <property type="entry name" value="EGFLAMININ"/>
</dbReference>
<dbReference type="SUPFAM" id="SSF50242">
    <property type="entry name" value="TIMP-like"/>
    <property type="match status" value="1"/>
</dbReference>
<keyword evidence="8" id="KW-0812">Transmembrane</keyword>
<dbReference type="Gene3D" id="2.60.120.200">
    <property type="match status" value="3"/>
</dbReference>
<dbReference type="GO" id="GO:0005576">
    <property type="term" value="C:extracellular region"/>
    <property type="evidence" value="ECO:0007669"/>
    <property type="project" value="TreeGrafter"/>
</dbReference>
<dbReference type="PROSITE" id="PS50026">
    <property type="entry name" value="EGF_3"/>
    <property type="match status" value="5"/>
</dbReference>
<dbReference type="InterPro" id="IPR013320">
    <property type="entry name" value="ConA-like_dom_sf"/>
</dbReference>
<feature type="domain" description="Kazal-like" evidence="28">
    <location>
        <begin position="662"/>
        <end position="709"/>
    </location>
</feature>
<dbReference type="PANTHER" id="PTHR10913">
    <property type="entry name" value="FOLLISTATIN-RELATED"/>
    <property type="match status" value="1"/>
</dbReference>
<keyword evidence="20 23" id="KW-0424">Laminin EGF-like domain</keyword>
<dbReference type="GO" id="GO:0043236">
    <property type="term" value="F:laminin binding"/>
    <property type="evidence" value="ECO:0007669"/>
    <property type="project" value="InterPro"/>
</dbReference>
<evidence type="ECO:0000313" key="29">
    <source>
        <dbReference type="Proteomes" id="UP000515154"/>
    </source>
</evidence>
<dbReference type="InterPro" id="IPR000742">
    <property type="entry name" value="EGF"/>
</dbReference>
<dbReference type="PROSITE" id="PS01248">
    <property type="entry name" value="EGF_LAM_1"/>
    <property type="match status" value="1"/>
</dbReference>
<dbReference type="SMART" id="SM00274">
    <property type="entry name" value="FOLN"/>
    <property type="match status" value="11"/>
</dbReference>
<dbReference type="SMART" id="SM00282">
    <property type="entry name" value="LamG"/>
    <property type="match status" value="3"/>
</dbReference>
<evidence type="ECO:0000256" key="6">
    <source>
        <dbReference type="ARBA" id="ARBA00022536"/>
    </source>
</evidence>
<dbReference type="InterPro" id="IPR008993">
    <property type="entry name" value="TIMP-like_OB-fold"/>
</dbReference>
<dbReference type="SMART" id="SM00180">
    <property type="entry name" value="EGF_Lam"/>
    <property type="match status" value="2"/>
</dbReference>
<feature type="domain" description="Kazal-like" evidence="28">
    <location>
        <begin position="590"/>
        <end position="644"/>
    </location>
</feature>
<dbReference type="FunFam" id="2.10.25.10:FF:000209">
    <property type="entry name" value="Laminin subunit alpha 5"/>
    <property type="match status" value="1"/>
</dbReference>
<keyword evidence="15" id="KW-0914">Notch signaling pathway</keyword>
<dbReference type="Proteomes" id="UP000515154">
    <property type="component" value="Linkage group LG6"/>
</dbReference>
<evidence type="ECO:0000313" key="30">
    <source>
        <dbReference type="RefSeq" id="XP_036359764.1"/>
    </source>
</evidence>
<keyword evidence="7" id="KW-0646">Protease inhibitor</keyword>
<feature type="disulfide bond" evidence="23">
    <location>
        <begin position="898"/>
        <end position="910"/>
    </location>
</feature>
<evidence type="ECO:0000256" key="15">
    <source>
        <dbReference type="ARBA" id="ARBA00022976"/>
    </source>
</evidence>
<feature type="disulfide bond" evidence="23">
    <location>
        <begin position="900"/>
        <end position="917"/>
    </location>
</feature>
<feature type="disulfide bond" evidence="23">
    <location>
        <begin position="845"/>
        <end position="857"/>
    </location>
</feature>
<dbReference type="SMART" id="SM00181">
    <property type="entry name" value="EGF"/>
    <property type="match status" value="9"/>
</dbReference>
<keyword evidence="10" id="KW-0677">Repeat</keyword>
<dbReference type="SUPFAM" id="SSF49899">
    <property type="entry name" value="Concanavalin A-like lectins/glucanases"/>
    <property type="match status" value="3"/>
</dbReference>
<evidence type="ECO:0000256" key="20">
    <source>
        <dbReference type="ARBA" id="ARBA00023292"/>
    </source>
</evidence>
<dbReference type="SMART" id="SM00280">
    <property type="entry name" value="KAZAL"/>
    <property type="match status" value="9"/>
</dbReference>
<feature type="domain" description="Laminin G" evidence="24">
    <location>
        <begin position="1428"/>
        <end position="1609"/>
    </location>
</feature>
<feature type="domain" description="Laminin G" evidence="24">
    <location>
        <begin position="1647"/>
        <end position="1829"/>
    </location>
</feature>